<evidence type="ECO:0000256" key="1">
    <source>
        <dbReference type="SAM" id="Phobius"/>
    </source>
</evidence>
<feature type="domain" description="Anti-sigma K factor RskA C-terminal" evidence="2">
    <location>
        <begin position="112"/>
        <end position="251"/>
    </location>
</feature>
<dbReference type="PANTHER" id="PTHR37461:SF1">
    <property type="entry name" value="ANTI-SIGMA-K FACTOR RSKA"/>
    <property type="match status" value="1"/>
</dbReference>
<accession>A0A162L806</accession>
<evidence type="ECO:0000313" key="4">
    <source>
        <dbReference type="Proteomes" id="UP000075787"/>
    </source>
</evidence>
<keyword evidence="1" id="KW-1133">Transmembrane helix</keyword>
<dbReference type="GO" id="GO:0005886">
    <property type="term" value="C:plasma membrane"/>
    <property type="evidence" value="ECO:0007669"/>
    <property type="project" value="InterPro"/>
</dbReference>
<name>A0A162L806_9PROT</name>
<organism evidence="3 4">
    <name type="scientific">Tistrella mobilis</name>
    <dbReference type="NCBI Taxonomy" id="171437"/>
    <lineage>
        <taxon>Bacteria</taxon>
        <taxon>Pseudomonadati</taxon>
        <taxon>Pseudomonadota</taxon>
        <taxon>Alphaproteobacteria</taxon>
        <taxon>Geminicoccales</taxon>
        <taxon>Geminicoccaceae</taxon>
        <taxon>Tistrella</taxon>
    </lineage>
</organism>
<dbReference type="GO" id="GO:0016989">
    <property type="term" value="F:sigma factor antagonist activity"/>
    <property type="evidence" value="ECO:0007669"/>
    <property type="project" value="TreeGrafter"/>
</dbReference>
<feature type="transmembrane region" description="Helical" evidence="1">
    <location>
        <begin position="101"/>
        <end position="125"/>
    </location>
</feature>
<evidence type="ECO:0000259" key="2">
    <source>
        <dbReference type="Pfam" id="PF10099"/>
    </source>
</evidence>
<dbReference type="OrthoDB" id="9816387at2"/>
<sequence>MTAGPTDPREVPDPRDVDIAEYVLGTLDEPARTALRAEIARDPALRAAVADWERRLAPMALALDPVAPPARLKARIDASLAGDTSRSEAAQVIDLRRGLTLWRWTAGAAGLAAVAAAAMAAFLLIRQPLPDPDATRLVAVLRPLEAAEAPTWVVSAEPGEGFGRKRLLVRTLGVPAAGTATEAAPGPRDFELWALPGEGAAPVSLGLIDPAHETRVDLPATLGPRLGDGLGLAVSIEPAGGSPSGAPTGPVVLIGALTRTGG</sequence>
<reference evidence="3 4" key="1">
    <citation type="submission" date="2015-12" db="EMBL/GenBank/DDBJ databases">
        <title>Genome sequence of Tistrella mobilis MCCC 1A02139.</title>
        <authorList>
            <person name="Lu L."/>
            <person name="Lai Q."/>
            <person name="Shao Z."/>
            <person name="Qian P."/>
        </authorList>
    </citation>
    <scope>NUCLEOTIDE SEQUENCE [LARGE SCALE GENOMIC DNA]</scope>
    <source>
        <strain evidence="3 4">MCCC 1A02139</strain>
    </source>
</reference>
<dbReference type="InterPro" id="IPR018764">
    <property type="entry name" value="RskA_C"/>
</dbReference>
<dbReference type="Proteomes" id="UP000075787">
    <property type="component" value="Unassembled WGS sequence"/>
</dbReference>
<dbReference type="GO" id="GO:0006417">
    <property type="term" value="P:regulation of translation"/>
    <property type="evidence" value="ECO:0007669"/>
    <property type="project" value="TreeGrafter"/>
</dbReference>
<dbReference type="EMBL" id="LPZR01000110">
    <property type="protein sequence ID" value="KYO53678.1"/>
    <property type="molecule type" value="Genomic_DNA"/>
</dbReference>
<dbReference type="AlphaFoldDB" id="A0A162L806"/>
<keyword evidence="1" id="KW-0472">Membrane</keyword>
<gene>
    <name evidence="3" type="ORF">AUP44_26500</name>
</gene>
<evidence type="ECO:0000313" key="3">
    <source>
        <dbReference type="EMBL" id="KYO53678.1"/>
    </source>
</evidence>
<proteinExistence type="predicted"/>
<dbReference type="Pfam" id="PF10099">
    <property type="entry name" value="RskA_C"/>
    <property type="match status" value="1"/>
</dbReference>
<dbReference type="GeneID" id="97243710"/>
<comment type="caution">
    <text evidence="3">The sequence shown here is derived from an EMBL/GenBank/DDBJ whole genome shotgun (WGS) entry which is preliminary data.</text>
</comment>
<dbReference type="RefSeq" id="WP_062763522.1">
    <property type="nucleotide sequence ID" value="NZ_CP121045.1"/>
</dbReference>
<dbReference type="PANTHER" id="PTHR37461">
    <property type="entry name" value="ANTI-SIGMA-K FACTOR RSKA"/>
    <property type="match status" value="1"/>
</dbReference>
<keyword evidence="1" id="KW-0812">Transmembrane</keyword>
<dbReference type="InterPro" id="IPR051474">
    <property type="entry name" value="Anti-sigma-K/W_factor"/>
</dbReference>
<protein>
    <recommendedName>
        <fullName evidence="2">Anti-sigma K factor RskA C-terminal domain-containing protein</fullName>
    </recommendedName>
</protein>